<dbReference type="Proteomes" id="UP000222079">
    <property type="component" value="Segment"/>
</dbReference>
<sequence>MIYLVWILIPSLLLVLLSKAVFPHHITFKEWSLQGVAVVVGTALSVLILYITTTGMSIDHEVWNGSVISKAPVRVSCTHEHQCGETCSTDSKGKKHCTPIYCPDHAFDVDWDVKTTVGMFTIDRVAFDRQGLREPKRFTAVQIGEPAAAEKYTRNYLLLDSDRFKASEGVMEKYKGRIPDYPSTYDYYRFNRVVNTTKDDFNYINDYLNKELITLGAQKQLNIVVVITDKSKDFYEALRESWDGARKNDVILVYGIDKEHHVNWFKADAFADGQSNMSMIKTLNSTALDRTLDADLVHEQLHVIQERFTRLPNKTFEYLNEDFTPPMWAIIMTVLINLLLNIGVTWFMVKNEMGEYAFMNDKGRRNARW</sequence>
<name>A0A173GDU7_9CAUD</name>
<gene>
    <name evidence="2" type="ORF">RAY_45</name>
</gene>
<dbReference type="EMBL" id="KU886224">
    <property type="protein sequence ID" value="ANH51826.1"/>
    <property type="molecule type" value="Genomic_DNA"/>
</dbReference>
<protein>
    <submittedName>
        <fullName evidence="2">Membrane protein</fullName>
    </submittedName>
</protein>
<reference evidence="2 3" key="1">
    <citation type="submission" date="2016-03" db="EMBL/GenBank/DDBJ databases">
        <authorList>
            <person name="Sharma R."/>
            <person name="Esplin I.N.D."/>
            <person name="Berg J.A."/>
            <person name="Jensen G.L."/>
            <person name="Keele B.R."/>
            <person name="Ward M.E.H."/>
            <person name="Breakwell D.P."/>
            <person name="Hope S."/>
            <person name="Grose J.H."/>
        </authorList>
    </citation>
    <scope>NUCLEOTIDE SEQUENCE [LARGE SCALE GENOMIC DNA]</scope>
</reference>
<evidence type="ECO:0000313" key="3">
    <source>
        <dbReference type="Proteomes" id="UP000222079"/>
    </source>
</evidence>
<proteinExistence type="predicted"/>
<feature type="transmembrane region" description="Helical" evidence="1">
    <location>
        <begin position="328"/>
        <end position="349"/>
    </location>
</feature>
<keyword evidence="3" id="KW-1185">Reference proteome</keyword>
<keyword evidence="1" id="KW-0812">Transmembrane</keyword>
<organism evidence="2 3">
    <name type="scientific">Erwinia phage vB_EamM_RAY</name>
    <dbReference type="NCBI Taxonomy" id="1815987"/>
    <lineage>
        <taxon>Viruses</taxon>
        <taxon>Duplodnaviria</taxon>
        <taxon>Heunggongvirae</taxon>
        <taxon>Uroviricota</taxon>
        <taxon>Caudoviricetes</taxon>
        <taxon>Chimalliviridae</taxon>
        <taxon>Agricanvirus</taxon>
        <taxon>Agricanvirus ray</taxon>
    </lineage>
</organism>
<accession>A0A173GDU7</accession>
<feature type="transmembrane region" description="Helical" evidence="1">
    <location>
        <begin position="33"/>
        <end position="51"/>
    </location>
</feature>
<keyword evidence="1" id="KW-0472">Membrane</keyword>
<evidence type="ECO:0000313" key="2">
    <source>
        <dbReference type="EMBL" id="ANH51826.1"/>
    </source>
</evidence>
<keyword evidence="1" id="KW-1133">Transmembrane helix</keyword>
<evidence type="ECO:0000256" key="1">
    <source>
        <dbReference type="SAM" id="Phobius"/>
    </source>
</evidence>